<reference evidence="3 4" key="1">
    <citation type="submission" date="2021-01" db="EMBL/GenBank/DDBJ databases">
        <title>Whole genome shotgun sequence of Planobispora longispora NBRC 13918.</title>
        <authorList>
            <person name="Komaki H."/>
            <person name="Tamura T."/>
        </authorList>
    </citation>
    <scope>NUCLEOTIDE SEQUENCE [LARGE SCALE GENOMIC DNA]</scope>
    <source>
        <strain evidence="3 4">NBRC 13918</strain>
    </source>
</reference>
<evidence type="ECO:0000313" key="3">
    <source>
        <dbReference type="EMBL" id="GIH76119.1"/>
    </source>
</evidence>
<feature type="compositionally biased region" description="Low complexity" evidence="1">
    <location>
        <begin position="401"/>
        <end position="410"/>
    </location>
</feature>
<accession>A0A8J3RM50</accession>
<gene>
    <name evidence="3" type="ORF">Plo01_25480</name>
</gene>
<dbReference type="Proteomes" id="UP000616724">
    <property type="component" value="Unassembled WGS sequence"/>
</dbReference>
<keyword evidence="2" id="KW-1133">Transmembrane helix</keyword>
<evidence type="ECO:0000313" key="4">
    <source>
        <dbReference type="Proteomes" id="UP000616724"/>
    </source>
</evidence>
<keyword evidence="4" id="KW-1185">Reference proteome</keyword>
<proteinExistence type="predicted"/>
<feature type="transmembrane region" description="Helical" evidence="2">
    <location>
        <begin position="48"/>
        <end position="68"/>
    </location>
</feature>
<protein>
    <submittedName>
        <fullName evidence="3">Uncharacterized protein</fullName>
    </submittedName>
</protein>
<feature type="region of interest" description="Disordered" evidence="1">
    <location>
        <begin position="393"/>
        <end position="414"/>
    </location>
</feature>
<dbReference type="AlphaFoldDB" id="A0A8J3RM50"/>
<sequence>MPNVLDILAVVPPFAWWVTGGVVAAVLILTGLRRIIRYVTTRPLEDTLTIAAAAIATGVSAQGMWQFAGDVLGFDGPLRVLLFGFIEIAVVISAVRARRNVQESAKRSTSNILITPSAGVDGIAVWVLTCLTAVLSSLDASSPAEAVFRLAAPLVAAWLWERGMAIERTRITGLGGIHWRLTPERILVRLGLAEPTGRTASEVDVHRRLTRVAQATVRVMELTEADAWSWRVNRAQAAGRRALTQAEEHTDLATNPQTQTLLLNKITTLRGSAHLTSLPARPPWLDLDHPAVTLRPRYSDALELAAELRANTAARLRGTAADATTTSPEVVPEVASQVVPRGAPAIALVPPIGSQPADSATPTTTTGATPTATHREVAVEVSDDDDAAVLAALQDDDPDDASATSDTTETATERGTEAMRAYWARVIKTERRVPKGAELAEVGGTSPQYGQKMRRRWLAELDGRTRRALLNTKKASA</sequence>
<organism evidence="3 4">
    <name type="scientific">Planobispora longispora</name>
    <dbReference type="NCBI Taxonomy" id="28887"/>
    <lineage>
        <taxon>Bacteria</taxon>
        <taxon>Bacillati</taxon>
        <taxon>Actinomycetota</taxon>
        <taxon>Actinomycetes</taxon>
        <taxon>Streptosporangiales</taxon>
        <taxon>Streptosporangiaceae</taxon>
        <taxon>Planobispora</taxon>
    </lineage>
</organism>
<feature type="transmembrane region" description="Helical" evidence="2">
    <location>
        <begin position="14"/>
        <end position="36"/>
    </location>
</feature>
<dbReference type="EMBL" id="BOOH01000019">
    <property type="protein sequence ID" value="GIH76119.1"/>
    <property type="molecule type" value="Genomic_DNA"/>
</dbReference>
<dbReference type="RefSeq" id="WP_203890731.1">
    <property type="nucleotide sequence ID" value="NZ_BOOH01000019.1"/>
</dbReference>
<feature type="transmembrane region" description="Helical" evidence="2">
    <location>
        <begin position="118"/>
        <end position="138"/>
    </location>
</feature>
<feature type="compositionally biased region" description="Low complexity" evidence="1">
    <location>
        <begin position="360"/>
        <end position="372"/>
    </location>
</feature>
<evidence type="ECO:0000256" key="1">
    <source>
        <dbReference type="SAM" id="MobiDB-lite"/>
    </source>
</evidence>
<feature type="region of interest" description="Disordered" evidence="1">
    <location>
        <begin position="352"/>
        <end position="372"/>
    </location>
</feature>
<keyword evidence="2" id="KW-0472">Membrane</keyword>
<name>A0A8J3RM50_9ACTN</name>
<keyword evidence="2" id="KW-0812">Transmembrane</keyword>
<comment type="caution">
    <text evidence="3">The sequence shown here is derived from an EMBL/GenBank/DDBJ whole genome shotgun (WGS) entry which is preliminary data.</text>
</comment>
<feature type="transmembrane region" description="Helical" evidence="2">
    <location>
        <begin position="80"/>
        <end position="97"/>
    </location>
</feature>
<evidence type="ECO:0000256" key="2">
    <source>
        <dbReference type="SAM" id="Phobius"/>
    </source>
</evidence>